<evidence type="ECO:0000259" key="1">
    <source>
        <dbReference type="Pfam" id="PF00383"/>
    </source>
</evidence>
<dbReference type="InterPro" id="IPR016193">
    <property type="entry name" value="Cytidine_deaminase-like"/>
</dbReference>
<dbReference type="InterPro" id="IPR002125">
    <property type="entry name" value="CMP_dCMP_dom"/>
</dbReference>
<dbReference type="AlphaFoldDB" id="A0A165L6L5"/>
<sequence>MDNAHSPEQLLQTFLACIANDIVPLTAQRIAEGRGKVFGAAILRKSDLSLVAAECNTDKECSLWHGETHCIKCFYELAPENRPSTKECLFLTTHEPCSLCLSAITWSGFDNFYYLFTHEESRDHFDDPYDAEVIRAVFVTPAEGDSSEANAGRALYNRTNKFFRATYLPSMLADVADVANKARLVAKIDGLRTTYAGLMDEQRKKNRAGFALQ</sequence>
<gene>
    <name evidence="2" type="ORF">DAEQUDRAFT_815294</name>
</gene>
<feature type="domain" description="CMP/dCMP-type deaminase" evidence="1">
    <location>
        <begin position="27"/>
        <end position="114"/>
    </location>
</feature>
<keyword evidence="3" id="KW-1185">Reference proteome</keyword>
<dbReference type="Gene3D" id="3.40.140.10">
    <property type="entry name" value="Cytidine Deaminase, domain 2"/>
    <property type="match status" value="1"/>
</dbReference>
<dbReference type="STRING" id="1314783.A0A165L6L5"/>
<reference evidence="2 3" key="1">
    <citation type="journal article" date="2016" name="Mol. Biol. Evol.">
        <title>Comparative Genomics of Early-Diverging Mushroom-Forming Fungi Provides Insights into the Origins of Lignocellulose Decay Capabilities.</title>
        <authorList>
            <person name="Nagy L.G."/>
            <person name="Riley R."/>
            <person name="Tritt A."/>
            <person name="Adam C."/>
            <person name="Daum C."/>
            <person name="Floudas D."/>
            <person name="Sun H."/>
            <person name="Yadav J.S."/>
            <person name="Pangilinan J."/>
            <person name="Larsson K.H."/>
            <person name="Matsuura K."/>
            <person name="Barry K."/>
            <person name="Labutti K."/>
            <person name="Kuo R."/>
            <person name="Ohm R.A."/>
            <person name="Bhattacharya S.S."/>
            <person name="Shirouzu T."/>
            <person name="Yoshinaga Y."/>
            <person name="Martin F.M."/>
            <person name="Grigoriev I.V."/>
            <person name="Hibbett D.S."/>
        </authorList>
    </citation>
    <scope>NUCLEOTIDE SEQUENCE [LARGE SCALE GENOMIC DNA]</scope>
    <source>
        <strain evidence="2 3">L-15889</strain>
    </source>
</reference>
<evidence type="ECO:0000313" key="2">
    <source>
        <dbReference type="EMBL" id="KZT64012.1"/>
    </source>
</evidence>
<dbReference type="Proteomes" id="UP000076727">
    <property type="component" value="Unassembled WGS sequence"/>
</dbReference>
<name>A0A165L6L5_9APHY</name>
<dbReference type="Pfam" id="PF00383">
    <property type="entry name" value="dCMP_cyt_deam_1"/>
    <property type="match status" value="1"/>
</dbReference>
<organism evidence="2 3">
    <name type="scientific">Daedalea quercina L-15889</name>
    <dbReference type="NCBI Taxonomy" id="1314783"/>
    <lineage>
        <taxon>Eukaryota</taxon>
        <taxon>Fungi</taxon>
        <taxon>Dikarya</taxon>
        <taxon>Basidiomycota</taxon>
        <taxon>Agaricomycotina</taxon>
        <taxon>Agaricomycetes</taxon>
        <taxon>Polyporales</taxon>
        <taxon>Fomitopsis</taxon>
    </lineage>
</organism>
<dbReference type="SUPFAM" id="SSF53927">
    <property type="entry name" value="Cytidine deaminase-like"/>
    <property type="match status" value="1"/>
</dbReference>
<dbReference type="GO" id="GO:0003824">
    <property type="term" value="F:catalytic activity"/>
    <property type="evidence" value="ECO:0007669"/>
    <property type="project" value="InterPro"/>
</dbReference>
<dbReference type="EMBL" id="KV429146">
    <property type="protein sequence ID" value="KZT64012.1"/>
    <property type="molecule type" value="Genomic_DNA"/>
</dbReference>
<evidence type="ECO:0000313" key="3">
    <source>
        <dbReference type="Proteomes" id="UP000076727"/>
    </source>
</evidence>
<dbReference type="OrthoDB" id="9980836at2759"/>
<proteinExistence type="predicted"/>
<dbReference type="GO" id="GO:0006139">
    <property type="term" value="P:nucleobase-containing compound metabolic process"/>
    <property type="evidence" value="ECO:0007669"/>
    <property type="project" value="UniProtKB-ARBA"/>
</dbReference>
<protein>
    <recommendedName>
        <fullName evidence="1">CMP/dCMP-type deaminase domain-containing protein</fullName>
    </recommendedName>
</protein>
<accession>A0A165L6L5</accession>